<feature type="chain" id="PRO_5043630087" description="C6 domain-containing protein" evidence="1">
    <location>
        <begin position="21"/>
        <end position="119"/>
    </location>
</feature>
<evidence type="ECO:0000313" key="4">
    <source>
        <dbReference type="Proteomes" id="UP001432027"/>
    </source>
</evidence>
<dbReference type="Proteomes" id="UP001432027">
    <property type="component" value="Unassembled WGS sequence"/>
</dbReference>
<feature type="signal peptide" evidence="1">
    <location>
        <begin position="1"/>
        <end position="20"/>
    </location>
</feature>
<evidence type="ECO:0000313" key="3">
    <source>
        <dbReference type="EMBL" id="GMS79051.1"/>
    </source>
</evidence>
<gene>
    <name evidence="3" type="ORF">PENTCL1PPCAC_1226</name>
</gene>
<comment type="caution">
    <text evidence="3">The sequence shown here is derived from an EMBL/GenBank/DDBJ whole genome shotgun (WGS) entry which is preliminary data.</text>
</comment>
<dbReference type="PANTHER" id="PTHR21629:SF5">
    <property type="entry name" value="C6 DOMAIN-CONTAINING PROTEIN"/>
    <property type="match status" value="1"/>
</dbReference>
<sequence>MLPSLITTGLLFLFISPSDGCMRVTPSTPGIVACKMCTDAMITKTANGNGAKPFDSDTTDSSGTCSVRTLVCTGENANVELNNGEGQIAGSLVVTCKADGSAWTYVGIDITQAECAAAP</sequence>
<name>A0AAV5S7Y3_9BILA</name>
<keyword evidence="4" id="KW-1185">Reference proteome</keyword>
<reference evidence="3" key="1">
    <citation type="submission" date="2023-10" db="EMBL/GenBank/DDBJ databases">
        <title>Genome assembly of Pristionchus species.</title>
        <authorList>
            <person name="Yoshida K."/>
            <person name="Sommer R.J."/>
        </authorList>
    </citation>
    <scope>NUCLEOTIDE SEQUENCE</scope>
    <source>
        <strain evidence="3">RS0144</strain>
    </source>
</reference>
<evidence type="ECO:0000259" key="2">
    <source>
        <dbReference type="SMART" id="SM01048"/>
    </source>
</evidence>
<keyword evidence="1" id="KW-0732">Signal</keyword>
<proteinExistence type="predicted"/>
<dbReference type="PANTHER" id="PTHR21629">
    <property type="entry name" value="C6 DOMAIN-CONTAINING PROTEIN"/>
    <property type="match status" value="1"/>
</dbReference>
<accession>A0AAV5S7Y3</accession>
<dbReference type="EMBL" id="BTSX01000001">
    <property type="protein sequence ID" value="GMS79051.1"/>
    <property type="molecule type" value="Genomic_DNA"/>
</dbReference>
<dbReference type="AlphaFoldDB" id="A0AAV5S7Y3"/>
<protein>
    <recommendedName>
        <fullName evidence="2">C6 domain-containing protein</fullName>
    </recommendedName>
</protein>
<evidence type="ECO:0000256" key="1">
    <source>
        <dbReference type="SAM" id="SignalP"/>
    </source>
</evidence>
<feature type="domain" description="C6" evidence="2">
    <location>
        <begin position="34"/>
        <end position="115"/>
    </location>
</feature>
<dbReference type="InterPro" id="IPR002601">
    <property type="entry name" value="C6_domain"/>
</dbReference>
<dbReference type="SMART" id="SM01048">
    <property type="entry name" value="C6"/>
    <property type="match status" value="1"/>
</dbReference>
<organism evidence="3 4">
    <name type="scientific">Pristionchus entomophagus</name>
    <dbReference type="NCBI Taxonomy" id="358040"/>
    <lineage>
        <taxon>Eukaryota</taxon>
        <taxon>Metazoa</taxon>
        <taxon>Ecdysozoa</taxon>
        <taxon>Nematoda</taxon>
        <taxon>Chromadorea</taxon>
        <taxon>Rhabditida</taxon>
        <taxon>Rhabditina</taxon>
        <taxon>Diplogasteromorpha</taxon>
        <taxon>Diplogasteroidea</taxon>
        <taxon>Neodiplogasteridae</taxon>
        <taxon>Pristionchus</taxon>
    </lineage>
</organism>